<name>A0ABS6SAT3_9SPHN</name>
<dbReference type="Proteomes" id="UP000722336">
    <property type="component" value="Unassembled WGS sequence"/>
</dbReference>
<evidence type="ECO:0000313" key="2">
    <source>
        <dbReference type="Proteomes" id="UP000722336"/>
    </source>
</evidence>
<dbReference type="RefSeq" id="WP_218443756.1">
    <property type="nucleotide sequence ID" value="NZ_JAGSPA010000001.1"/>
</dbReference>
<evidence type="ECO:0000313" key="1">
    <source>
        <dbReference type="EMBL" id="MBV7255445.1"/>
    </source>
</evidence>
<proteinExistence type="predicted"/>
<keyword evidence="2" id="KW-1185">Reference proteome</keyword>
<reference evidence="1 2" key="1">
    <citation type="submission" date="2021-04" db="EMBL/GenBank/DDBJ databases">
        <authorList>
            <person name="Pira H."/>
            <person name="Risdian C."/>
            <person name="Wink J."/>
        </authorList>
    </citation>
    <scope>NUCLEOTIDE SEQUENCE [LARGE SCALE GENOMIC DNA]</scope>
    <source>
        <strain evidence="1 2">WHA3</strain>
    </source>
</reference>
<sequence>MLGNSQLQLLDTLENECTDAPSILIDKHRLHEGRHNDGQCLALIRSLAGDMPLRLAAMFPNDRPSVNGATMRMNSFTRFYPSFAGVALFDMAGNMITSNDSRHGLALDGTTLFAQDVPRPSLGITEDDRLASMVSHVGGRALVHADVKCPRGTDTCGLIVARLH</sequence>
<gene>
    <name evidence="1" type="ORF">KCG44_01460</name>
</gene>
<organism evidence="1 2">
    <name type="scientific">Pacificimonas pallii</name>
    <dbReference type="NCBI Taxonomy" id="2827236"/>
    <lineage>
        <taxon>Bacteria</taxon>
        <taxon>Pseudomonadati</taxon>
        <taxon>Pseudomonadota</taxon>
        <taxon>Alphaproteobacteria</taxon>
        <taxon>Sphingomonadales</taxon>
        <taxon>Sphingosinicellaceae</taxon>
        <taxon>Pacificimonas</taxon>
    </lineage>
</organism>
<dbReference type="EMBL" id="JAGSPA010000001">
    <property type="protein sequence ID" value="MBV7255445.1"/>
    <property type="molecule type" value="Genomic_DNA"/>
</dbReference>
<accession>A0ABS6SAT3</accession>
<protein>
    <submittedName>
        <fullName evidence="1">Uncharacterized protein</fullName>
    </submittedName>
</protein>
<comment type="caution">
    <text evidence="1">The sequence shown here is derived from an EMBL/GenBank/DDBJ whole genome shotgun (WGS) entry which is preliminary data.</text>
</comment>